<dbReference type="RefSeq" id="WP_091694602.1">
    <property type="nucleotide sequence ID" value="NZ_FPBF01000004.1"/>
</dbReference>
<dbReference type="STRING" id="305507.SAMN04489724_2926"/>
<dbReference type="AlphaFoldDB" id="A0A1I7C766"/>
<name>A0A1I7C766_9BACT</name>
<proteinExistence type="predicted"/>
<evidence type="ECO:0000313" key="2">
    <source>
        <dbReference type="EMBL" id="SFT95266.1"/>
    </source>
</evidence>
<dbReference type="EMBL" id="FPBF01000004">
    <property type="protein sequence ID" value="SFT95266.1"/>
    <property type="molecule type" value="Genomic_DNA"/>
</dbReference>
<dbReference type="Proteomes" id="UP000199673">
    <property type="component" value="Unassembled WGS sequence"/>
</dbReference>
<evidence type="ECO:0000313" key="3">
    <source>
        <dbReference type="Proteomes" id="UP000199673"/>
    </source>
</evidence>
<organism evidence="2 3">
    <name type="scientific">Algoriphagus locisalis</name>
    <dbReference type="NCBI Taxonomy" id="305507"/>
    <lineage>
        <taxon>Bacteria</taxon>
        <taxon>Pseudomonadati</taxon>
        <taxon>Bacteroidota</taxon>
        <taxon>Cytophagia</taxon>
        <taxon>Cytophagales</taxon>
        <taxon>Cyclobacteriaceae</taxon>
        <taxon>Algoriphagus</taxon>
    </lineage>
</organism>
<accession>A0A1I7C766</accession>
<keyword evidence="3" id="KW-1185">Reference proteome</keyword>
<sequence length="112" mass="12817">MSTSKSMTTYSQVLNMLPSRGYGSELHILRAGARFDNSETLYQPDHLKIVKTYRFEGESDPSDMAVIYLLHGLNDDKGFLLNAYGTYSDEDNQFYDEFIKRVAVDEIQGFDL</sequence>
<evidence type="ECO:0000259" key="1">
    <source>
        <dbReference type="PROSITE" id="PS50883"/>
    </source>
</evidence>
<dbReference type="PROSITE" id="PS50883">
    <property type="entry name" value="EAL"/>
    <property type="match status" value="1"/>
</dbReference>
<dbReference type="OrthoDB" id="8418771at2"/>
<gene>
    <name evidence="2" type="ORF">SAMN04489724_2926</name>
</gene>
<feature type="domain" description="EAL" evidence="1">
    <location>
        <begin position="1"/>
        <end position="112"/>
    </location>
</feature>
<protein>
    <recommendedName>
        <fullName evidence="1">EAL domain-containing protein</fullName>
    </recommendedName>
</protein>
<reference evidence="3" key="1">
    <citation type="submission" date="2016-10" db="EMBL/GenBank/DDBJ databases">
        <authorList>
            <person name="Varghese N."/>
            <person name="Submissions S."/>
        </authorList>
    </citation>
    <scope>NUCLEOTIDE SEQUENCE [LARGE SCALE GENOMIC DNA]</scope>
    <source>
        <strain evidence="3">DSM 23445</strain>
    </source>
</reference>
<dbReference type="InterPro" id="IPR001633">
    <property type="entry name" value="EAL_dom"/>
</dbReference>